<dbReference type="Gene3D" id="3.40.710.10">
    <property type="entry name" value="DD-peptidase/beta-lactamase superfamily"/>
    <property type="match status" value="1"/>
</dbReference>
<dbReference type="Proteomes" id="UP000746690">
    <property type="component" value="Unassembled WGS sequence"/>
</dbReference>
<dbReference type="PANTHER" id="PTHR46825:SF7">
    <property type="entry name" value="D-ALANYL-D-ALANINE CARBOXYPEPTIDASE"/>
    <property type="match status" value="1"/>
</dbReference>
<protein>
    <submittedName>
        <fullName evidence="2">Beta-lactamase family protein</fullName>
    </submittedName>
</protein>
<name>A0ABX1RQT8_9FLAO</name>
<gene>
    <name evidence="2" type="ORF">HHX25_00225</name>
</gene>
<sequence length="365" mass="41785">MKQFKILFKSGILLSLLTLLIAFNISFKTERNHCNEITNLSKKYFDSTSVKGISVGIYNYKNNTFIQCVNGVSHDNQSVTKDMLWGIGSNTKTFVAVLTLKLAEEGLLNINDKIGKYIPKYKNIDSNITIRQILQHHSGLVNIYESQDFTEQLSSFPLKKWEPKEALNYIPKPIGKPDTVDYYADANFIIAGIIIEKVTGMQLHVAMRKYITEPLELTDTYFKVYESNPKTLTHPWVGDKDLNNVPRTALYTSTWAAGAMISSPKNMMKWYQALFNHKFLSETYFNEFISFKPWDADQFYQYVGLGIYKIEHNGKIYYGHGGGVAGYFSFTLYDLKTKNSIIAMTTGDFFVAEKLSYEIAELFQN</sequence>
<organism evidence="2 3">
    <name type="scientific">Flavivirga algicola</name>
    <dbReference type="NCBI Taxonomy" id="2729136"/>
    <lineage>
        <taxon>Bacteria</taxon>
        <taxon>Pseudomonadati</taxon>
        <taxon>Bacteroidota</taxon>
        <taxon>Flavobacteriia</taxon>
        <taxon>Flavobacteriales</taxon>
        <taxon>Flavobacteriaceae</taxon>
        <taxon>Flavivirga</taxon>
    </lineage>
</organism>
<dbReference type="InterPro" id="IPR012338">
    <property type="entry name" value="Beta-lactam/transpept-like"/>
</dbReference>
<dbReference type="InterPro" id="IPR001466">
    <property type="entry name" value="Beta-lactam-related"/>
</dbReference>
<comment type="caution">
    <text evidence="2">The sequence shown here is derived from an EMBL/GenBank/DDBJ whole genome shotgun (WGS) entry which is preliminary data.</text>
</comment>
<evidence type="ECO:0000313" key="3">
    <source>
        <dbReference type="Proteomes" id="UP000746690"/>
    </source>
</evidence>
<proteinExistence type="predicted"/>
<evidence type="ECO:0000259" key="1">
    <source>
        <dbReference type="Pfam" id="PF00144"/>
    </source>
</evidence>
<dbReference type="SUPFAM" id="SSF56601">
    <property type="entry name" value="beta-lactamase/transpeptidase-like"/>
    <property type="match status" value="1"/>
</dbReference>
<dbReference type="Pfam" id="PF00144">
    <property type="entry name" value="Beta-lactamase"/>
    <property type="match status" value="1"/>
</dbReference>
<keyword evidence="3" id="KW-1185">Reference proteome</keyword>
<evidence type="ECO:0000313" key="2">
    <source>
        <dbReference type="EMBL" id="NMH85919.1"/>
    </source>
</evidence>
<feature type="domain" description="Beta-lactamase-related" evidence="1">
    <location>
        <begin position="74"/>
        <end position="353"/>
    </location>
</feature>
<dbReference type="InterPro" id="IPR050491">
    <property type="entry name" value="AmpC-like"/>
</dbReference>
<accession>A0ABX1RQT8</accession>
<dbReference type="RefSeq" id="WP_169668872.1">
    <property type="nucleotide sequence ID" value="NZ_JABBHF010000001.1"/>
</dbReference>
<dbReference type="PANTHER" id="PTHR46825">
    <property type="entry name" value="D-ALANYL-D-ALANINE-CARBOXYPEPTIDASE/ENDOPEPTIDASE AMPH"/>
    <property type="match status" value="1"/>
</dbReference>
<reference evidence="2 3" key="1">
    <citation type="submission" date="2020-04" db="EMBL/GenBank/DDBJ databases">
        <title>A Flavivirga sp. nov.</title>
        <authorList>
            <person name="Sun X."/>
        </authorList>
    </citation>
    <scope>NUCLEOTIDE SEQUENCE [LARGE SCALE GENOMIC DNA]</scope>
    <source>
        <strain evidence="2 3">Y03</strain>
    </source>
</reference>
<dbReference type="EMBL" id="JABBHF010000001">
    <property type="protein sequence ID" value="NMH85919.1"/>
    <property type="molecule type" value="Genomic_DNA"/>
</dbReference>